<dbReference type="KEGG" id="cohn:KCTCHS21_04530"/>
<dbReference type="EMBL" id="AP019400">
    <property type="protein sequence ID" value="BBI31054.1"/>
    <property type="molecule type" value="Genomic_DNA"/>
</dbReference>
<dbReference type="PANTHER" id="PTHR34351:SF2">
    <property type="entry name" value="DUF58 DOMAIN-CONTAINING PROTEIN"/>
    <property type="match status" value="1"/>
</dbReference>
<dbReference type="Proteomes" id="UP000289856">
    <property type="component" value="Chromosome"/>
</dbReference>
<evidence type="ECO:0000313" key="3">
    <source>
        <dbReference type="Proteomes" id="UP000289856"/>
    </source>
</evidence>
<evidence type="ECO:0000259" key="1">
    <source>
        <dbReference type="Pfam" id="PF01882"/>
    </source>
</evidence>
<gene>
    <name evidence="2" type="ORF">KCTCHS21_04530</name>
</gene>
<accession>A0A3T1CYZ7</accession>
<reference evidence="2 3" key="1">
    <citation type="submission" date="2019-01" db="EMBL/GenBank/DDBJ databases">
        <title>Complete genome sequence of Cohnella hallensis HS21 isolated from Korean fir (Abies koreana) rhizospheric soil.</title>
        <authorList>
            <person name="Jiang L."/>
            <person name="Kang S.W."/>
            <person name="Kim S."/>
            <person name="Jung J."/>
            <person name="Kim C.Y."/>
            <person name="Kim D.H."/>
            <person name="Kim S.W."/>
            <person name="Lee J."/>
        </authorList>
    </citation>
    <scope>NUCLEOTIDE SEQUENCE [LARGE SCALE GENOMIC DNA]</scope>
    <source>
        <strain evidence="2 3">HS21</strain>
    </source>
</reference>
<dbReference type="Pfam" id="PF01882">
    <property type="entry name" value="DUF58"/>
    <property type="match status" value="1"/>
</dbReference>
<dbReference type="PANTHER" id="PTHR34351">
    <property type="entry name" value="SLR1927 PROTEIN-RELATED"/>
    <property type="match status" value="1"/>
</dbReference>
<dbReference type="RefSeq" id="WP_130604935.1">
    <property type="nucleotide sequence ID" value="NZ_AP019400.1"/>
</dbReference>
<keyword evidence="3" id="KW-1185">Reference proteome</keyword>
<dbReference type="OrthoDB" id="9789943at2"/>
<name>A0A3T1CYZ7_9BACL</name>
<dbReference type="AlphaFoldDB" id="A0A3T1CYZ7"/>
<organism evidence="2 3">
    <name type="scientific">Cohnella abietis</name>
    <dbReference type="NCBI Taxonomy" id="2507935"/>
    <lineage>
        <taxon>Bacteria</taxon>
        <taxon>Bacillati</taxon>
        <taxon>Bacillota</taxon>
        <taxon>Bacilli</taxon>
        <taxon>Bacillales</taxon>
        <taxon>Paenibacillaceae</taxon>
        <taxon>Cohnella</taxon>
    </lineage>
</organism>
<dbReference type="InterPro" id="IPR002881">
    <property type="entry name" value="DUF58"/>
</dbReference>
<feature type="domain" description="DUF58" evidence="1">
    <location>
        <begin position="188"/>
        <end position="354"/>
    </location>
</feature>
<protein>
    <recommendedName>
        <fullName evidence="1">DUF58 domain-containing protein</fullName>
    </recommendedName>
</protein>
<proteinExistence type="predicted"/>
<evidence type="ECO:0000313" key="2">
    <source>
        <dbReference type="EMBL" id="BBI31054.1"/>
    </source>
</evidence>
<sequence>MAVLIWAVLILFLIYLIQRLVYRVSGFKSISYDRKFSTLRIFAGQTMWMQETIANRKRIPLPWLRVESLLPAQLVFKHQESHMSINRGDQLQNHASLFSIPPLTEIVRKHEILCPHRGKYRIASYTLSLGDIIGGPSRTIQLPADCKVIVYPKVKELRDFPLDTRKYIQSVRSMISPIMEDHYYVAGIRPYRQGDSFRMVNWNATAKAGEILVHKRESMQDNDLMIILNAEMFDFANNRRIMPADFEEGLSYAASAIQYMVSGGGKAGMIYNGAADGNEGTLFRAPAKSGTSQLEFLLDALAGFRADVTLGLPYVLEQMISERKNGINYLLITGFIDAKEENLVKRLRQQGNTVQLLLLSREVAS</sequence>